<protein>
    <submittedName>
        <fullName evidence="2">Uncharacterized protein</fullName>
    </submittedName>
</protein>
<feature type="compositionally biased region" description="Basic residues" evidence="1">
    <location>
        <begin position="1"/>
        <end position="18"/>
    </location>
</feature>
<accession>A0A0D2XTU2</accession>
<reference evidence="3" key="1">
    <citation type="journal article" date="2012" name="Mol. Plant Microbe Interact.">
        <title>A highly conserved effector in Fusarium oxysporum is required for full virulence on Arabidopsis.</title>
        <authorList>
            <person name="Thatcher L.F."/>
            <person name="Gardiner D.M."/>
            <person name="Kazan K."/>
            <person name="Manners J."/>
        </authorList>
    </citation>
    <scope>NUCLEOTIDE SEQUENCE [LARGE SCALE GENOMIC DNA]</scope>
    <source>
        <strain evidence="3">Fo5176</strain>
    </source>
</reference>
<dbReference type="AlphaFoldDB" id="A0A0D2XTU2"/>
<feature type="compositionally biased region" description="Basic and acidic residues" evidence="1">
    <location>
        <begin position="40"/>
        <end position="49"/>
    </location>
</feature>
<dbReference type="EnsemblFungi" id="FOXG_07394T0">
    <property type="protein sequence ID" value="FOXG_07394P0"/>
    <property type="gene ID" value="FOXG_07394"/>
</dbReference>
<proteinExistence type="predicted"/>
<feature type="region of interest" description="Disordered" evidence="1">
    <location>
        <begin position="1"/>
        <end position="50"/>
    </location>
</feature>
<feature type="compositionally biased region" description="Low complexity" evidence="1">
    <location>
        <begin position="19"/>
        <end position="32"/>
    </location>
</feature>
<dbReference type="Proteomes" id="UP000002489">
    <property type="component" value="Unassembled WGS sequence"/>
</dbReference>
<sequence>MATVSRHRSKAFRRRKHQASNLAGGPAAASGSKKTSVPVNRDRQMDKSVDGVVPAQVGVLDGGIAHLDRDWRFYRPKVGHSLGGCHIGHACADWPDMSAV</sequence>
<name>A0A0D2XTU2_FUSOF</name>
<evidence type="ECO:0000256" key="1">
    <source>
        <dbReference type="SAM" id="MobiDB-lite"/>
    </source>
</evidence>
<reference evidence="2" key="2">
    <citation type="submission" date="2025-08" db="UniProtKB">
        <authorList>
            <consortium name="EnsemblFungi"/>
        </authorList>
    </citation>
    <scope>IDENTIFICATION</scope>
    <source>
        <strain evidence="2">4287 / CBS 123668 / FGSC 9935 / NRRL 34936</strain>
    </source>
</reference>
<organism evidence="2 3">
    <name type="scientific">Fusarium oxysporum (strain Fo5176)</name>
    <name type="common">Fusarium vascular wilt</name>
    <dbReference type="NCBI Taxonomy" id="660025"/>
    <lineage>
        <taxon>Eukaryota</taxon>
        <taxon>Fungi</taxon>
        <taxon>Dikarya</taxon>
        <taxon>Ascomycota</taxon>
        <taxon>Pezizomycotina</taxon>
        <taxon>Sordariomycetes</taxon>
        <taxon>Hypocreomycetidae</taxon>
        <taxon>Hypocreales</taxon>
        <taxon>Nectriaceae</taxon>
        <taxon>Fusarium</taxon>
        <taxon>Fusarium oxysporum species complex</taxon>
    </lineage>
</organism>
<evidence type="ECO:0000313" key="2">
    <source>
        <dbReference type="EnsemblFungi" id="FOXG_07394P0"/>
    </source>
</evidence>
<evidence type="ECO:0000313" key="3">
    <source>
        <dbReference type="Proteomes" id="UP000002489"/>
    </source>
</evidence>